<dbReference type="AlphaFoldDB" id="A0AAT9FMK3"/>
<dbReference type="GO" id="GO:0016301">
    <property type="term" value="F:kinase activity"/>
    <property type="evidence" value="ECO:0007669"/>
    <property type="project" value="UniProtKB-KW"/>
</dbReference>
<dbReference type="PANTHER" id="PTHR48094:SF11">
    <property type="entry name" value="GLUTATHIONE-INDEPENDENT GLYOXALASE HSP31-RELATED"/>
    <property type="match status" value="1"/>
</dbReference>
<sequence>MCGSWDFFRSQPSTHPLESDKLSHALRYPVMKTIIALIATILLIPLAQSADDKQTVLIVVTNYGQMPDGKTTGLWLAEATHPWQKFVKAGYQVHFASPKGGNSPIDPRSTKKPDAINDQFLNHKAYQNALKNTKVLKDLDPNNYAAIFFAGGHGTMWDFPNAAGASEIAGKIYSQGGIVSAVCHGPAALVNLKLPDGTLLIKGKKVTGFTNSEEEKVGLTKAVPFLLEDKLKSQGASYSSGEDFKLHTVVSDRLVTGQNPASAGPAAEAVIKLLKNSR</sequence>
<protein>
    <submittedName>
        <fullName evidence="5">Dihydroxyacetone kinase</fullName>
    </submittedName>
</protein>
<dbReference type="InterPro" id="IPR029062">
    <property type="entry name" value="Class_I_gatase-like"/>
</dbReference>
<evidence type="ECO:0000256" key="1">
    <source>
        <dbReference type="ARBA" id="ARBA00023016"/>
    </source>
</evidence>
<keyword evidence="2" id="KW-0456">Lyase</keyword>
<dbReference type="Pfam" id="PF01965">
    <property type="entry name" value="DJ-1_PfpI"/>
    <property type="match status" value="1"/>
</dbReference>
<dbReference type="InterPro" id="IPR050325">
    <property type="entry name" value="Prot/Nucl_acid_deglycase"/>
</dbReference>
<dbReference type="PANTHER" id="PTHR48094">
    <property type="entry name" value="PROTEIN/NUCLEIC ACID DEGLYCASE DJ-1-RELATED"/>
    <property type="match status" value="1"/>
</dbReference>
<name>A0AAT9FMK3_9BACT</name>
<dbReference type="SUPFAM" id="SSF52317">
    <property type="entry name" value="Class I glutamine amidotransferase-like"/>
    <property type="match status" value="1"/>
</dbReference>
<reference evidence="5" key="1">
    <citation type="submission" date="2024-07" db="EMBL/GenBank/DDBJ databases">
        <title>Complete genome sequence of Verrucomicrobiaceae bacterium NT6N.</title>
        <authorList>
            <person name="Huang C."/>
            <person name="Takami H."/>
            <person name="Hamasaki K."/>
        </authorList>
    </citation>
    <scope>NUCLEOTIDE SEQUENCE</scope>
    <source>
        <strain evidence="5">NT6N</strain>
    </source>
</reference>
<dbReference type="CDD" id="cd03141">
    <property type="entry name" value="GATase1_Hsp31_like"/>
    <property type="match status" value="1"/>
</dbReference>
<proteinExistence type="inferred from homology"/>
<organism evidence="5">
    <name type="scientific">Oceaniferula spumae</name>
    <dbReference type="NCBI Taxonomy" id="2979115"/>
    <lineage>
        <taxon>Bacteria</taxon>
        <taxon>Pseudomonadati</taxon>
        <taxon>Verrucomicrobiota</taxon>
        <taxon>Verrucomicrobiia</taxon>
        <taxon>Verrucomicrobiales</taxon>
        <taxon>Verrucomicrobiaceae</taxon>
        <taxon>Oceaniferula</taxon>
    </lineage>
</organism>
<dbReference type="GO" id="GO:0019172">
    <property type="term" value="F:glyoxalase III activity"/>
    <property type="evidence" value="ECO:0007669"/>
    <property type="project" value="TreeGrafter"/>
</dbReference>
<accession>A0AAT9FMK3</accession>
<dbReference type="GO" id="GO:0019243">
    <property type="term" value="P:methylglyoxal catabolic process to D-lactate via S-lactoyl-glutathione"/>
    <property type="evidence" value="ECO:0007669"/>
    <property type="project" value="TreeGrafter"/>
</dbReference>
<feature type="domain" description="DJ-1/PfpI" evidence="4">
    <location>
        <begin position="77"/>
        <end position="264"/>
    </location>
</feature>
<evidence type="ECO:0000256" key="3">
    <source>
        <dbReference type="ARBA" id="ARBA00038493"/>
    </source>
</evidence>
<dbReference type="KEGG" id="osu:NT6N_22370"/>
<evidence type="ECO:0000259" key="4">
    <source>
        <dbReference type="Pfam" id="PF01965"/>
    </source>
</evidence>
<dbReference type="EMBL" id="AP026866">
    <property type="protein sequence ID" value="BDS07197.1"/>
    <property type="molecule type" value="Genomic_DNA"/>
</dbReference>
<gene>
    <name evidence="5" type="ORF">NT6N_22370</name>
</gene>
<keyword evidence="1" id="KW-0346">Stress response</keyword>
<dbReference type="GO" id="GO:0005737">
    <property type="term" value="C:cytoplasm"/>
    <property type="evidence" value="ECO:0007669"/>
    <property type="project" value="TreeGrafter"/>
</dbReference>
<dbReference type="Gene3D" id="3.40.50.880">
    <property type="match status" value="1"/>
</dbReference>
<keyword evidence="5" id="KW-0418">Kinase</keyword>
<evidence type="ECO:0000256" key="2">
    <source>
        <dbReference type="ARBA" id="ARBA00023239"/>
    </source>
</evidence>
<comment type="similarity">
    <text evidence="3">Belongs to the peptidase C56 family. HSP31-like subfamily.</text>
</comment>
<dbReference type="InterPro" id="IPR002818">
    <property type="entry name" value="DJ-1/PfpI"/>
</dbReference>
<keyword evidence="5" id="KW-0808">Transferase</keyword>
<evidence type="ECO:0000313" key="5">
    <source>
        <dbReference type="EMBL" id="BDS07197.1"/>
    </source>
</evidence>